<sequence length="387" mass="43195">MRGEKFYHELMTTDFSVLTDLAEKWKEVITAIDGLSGRIHKELMKPLRDEGYWEGAAAPYAWQMIDDMARQVSRATEVARTMKKVLEDGELDLTTLRGEVKEIVRRIEEDSKGAVEVTSNGVVRATTSGEVDTETAKMVRDGQRDVTAALRGGLFIDNKLAYALLADVGLGQWFNARPQHTDLDSTGSISPDEFDAYTRVLGGESPHADPNNATPRSTGWGWVLGKGTFEPNRQFHQGDPFVKQLQRSDSMASIRDQTLQKWRAGELSGRVKHKISGEGRGDQIKMFAKDMAGLSGLDNLWDGDTNEAQSLLGSYDVDYTVESEEPDGSIVVQYTLNNDTDVESFLPGYPKWQEKLNRSAGPGTGIHEKMTWTERIHPPRFEAPDEH</sequence>
<evidence type="ECO:0000313" key="2">
    <source>
        <dbReference type="Proteomes" id="UP000175829"/>
    </source>
</evidence>
<organism evidence="1 2">
    <name type="scientific">Streptomyces qinglanensis</name>
    <dbReference type="NCBI Taxonomy" id="943816"/>
    <lineage>
        <taxon>Bacteria</taxon>
        <taxon>Bacillati</taxon>
        <taxon>Actinomycetota</taxon>
        <taxon>Actinomycetes</taxon>
        <taxon>Kitasatosporales</taxon>
        <taxon>Streptomycetaceae</taxon>
        <taxon>Streptomyces</taxon>
    </lineage>
</organism>
<protein>
    <submittedName>
        <fullName evidence="1">Uncharacterized protein</fullName>
    </submittedName>
</protein>
<dbReference type="PROSITE" id="PS00018">
    <property type="entry name" value="EF_HAND_1"/>
    <property type="match status" value="1"/>
</dbReference>
<dbReference type="EMBL" id="LJGV01000022">
    <property type="protein sequence ID" value="OEU98203.1"/>
    <property type="molecule type" value="Genomic_DNA"/>
</dbReference>
<dbReference type="AlphaFoldDB" id="A0A1E7K2P8"/>
<accession>A0A1E7K2P8</accession>
<dbReference type="Proteomes" id="UP000175829">
    <property type="component" value="Unassembled WGS sequence"/>
</dbReference>
<proteinExistence type="predicted"/>
<dbReference type="PATRIC" id="fig|943816.4.peg.1538"/>
<reference evidence="1 2" key="1">
    <citation type="journal article" date="2016" name="Front. Microbiol.">
        <title>Comparative Genomics Analysis of Streptomyces Species Reveals Their Adaptation to the Marine Environment and Their Diversity at the Genomic Level.</title>
        <authorList>
            <person name="Tian X."/>
            <person name="Zhang Z."/>
            <person name="Yang T."/>
            <person name="Chen M."/>
            <person name="Li J."/>
            <person name="Chen F."/>
            <person name="Yang J."/>
            <person name="Li W."/>
            <person name="Zhang B."/>
            <person name="Zhang Z."/>
            <person name="Wu J."/>
            <person name="Zhang C."/>
            <person name="Long L."/>
            <person name="Xiao J."/>
        </authorList>
    </citation>
    <scope>NUCLEOTIDE SEQUENCE [LARGE SCALE GENOMIC DNA]</scope>
    <source>
        <strain evidence="1 2">SCSIO M10379</strain>
    </source>
</reference>
<dbReference type="InterPro" id="IPR018247">
    <property type="entry name" value="EF_Hand_1_Ca_BS"/>
</dbReference>
<evidence type="ECO:0000313" key="1">
    <source>
        <dbReference type="EMBL" id="OEU98203.1"/>
    </source>
</evidence>
<name>A0A1E7K2P8_9ACTN</name>
<comment type="caution">
    <text evidence="1">The sequence shown here is derived from an EMBL/GenBank/DDBJ whole genome shotgun (WGS) entry which is preliminary data.</text>
</comment>
<gene>
    <name evidence="1" type="ORF">AN217_10630</name>
</gene>